<dbReference type="RefSeq" id="WP_160592629.1">
    <property type="nucleotide sequence ID" value="NZ_CP047895.1"/>
</dbReference>
<sequence length="167" mass="15988">MTDLVVSVRLTAQDGGLVGQIRATEAEIQGLAKAEQQAAAAAGALRDQTGGAATAIGQAGAAADGMAAASRAAAAAATGLAAAQGRVGDAGRAAVATAGQQRAAYAQLGLQVQDVFASLSTGTSVFAILAQQGGQVAGALTGLGGVVGLSPLSSQGRWVQLCSARSA</sequence>
<evidence type="ECO:0000313" key="2">
    <source>
        <dbReference type="EMBL" id="QHL90702.1"/>
    </source>
</evidence>
<evidence type="ECO:0000313" key="3">
    <source>
        <dbReference type="Proteomes" id="UP000464468"/>
    </source>
</evidence>
<dbReference type="AlphaFoldDB" id="A0A7Z2S8J6"/>
<protein>
    <recommendedName>
        <fullName evidence="1">Bacteriophage tail tape measure N-terminal domain-containing protein</fullName>
    </recommendedName>
</protein>
<reference evidence="2 3" key="1">
    <citation type="submission" date="2020-01" db="EMBL/GenBank/DDBJ databases">
        <title>Sphingomonas sp. C33 whole genome sequece.</title>
        <authorList>
            <person name="Park C."/>
        </authorList>
    </citation>
    <scope>NUCLEOTIDE SEQUENCE [LARGE SCALE GENOMIC DNA]</scope>
    <source>
        <strain evidence="2 3">C33</strain>
    </source>
</reference>
<dbReference type="Proteomes" id="UP000464468">
    <property type="component" value="Chromosome"/>
</dbReference>
<dbReference type="Pfam" id="PF06791">
    <property type="entry name" value="TMP_2"/>
    <property type="match status" value="1"/>
</dbReference>
<gene>
    <name evidence="2" type="ORF">GVO57_07460</name>
</gene>
<feature type="domain" description="Bacteriophage tail tape measure N-terminal" evidence="1">
    <location>
        <begin position="93"/>
        <end position="146"/>
    </location>
</feature>
<keyword evidence="3" id="KW-1185">Reference proteome</keyword>
<proteinExistence type="predicted"/>
<evidence type="ECO:0000259" key="1">
    <source>
        <dbReference type="Pfam" id="PF06791"/>
    </source>
</evidence>
<accession>A0A7Z2S8J6</accession>
<organism evidence="2 3">
    <name type="scientific">Sphingomonas changnyeongensis</name>
    <dbReference type="NCBI Taxonomy" id="2698679"/>
    <lineage>
        <taxon>Bacteria</taxon>
        <taxon>Pseudomonadati</taxon>
        <taxon>Pseudomonadota</taxon>
        <taxon>Alphaproteobacteria</taxon>
        <taxon>Sphingomonadales</taxon>
        <taxon>Sphingomonadaceae</taxon>
        <taxon>Sphingomonas</taxon>
    </lineage>
</organism>
<dbReference type="EMBL" id="CP047895">
    <property type="protein sequence ID" value="QHL90702.1"/>
    <property type="molecule type" value="Genomic_DNA"/>
</dbReference>
<name>A0A7Z2S8J6_9SPHN</name>
<dbReference type="InterPro" id="IPR009628">
    <property type="entry name" value="Phage_tape_measure_N"/>
</dbReference>
<dbReference type="KEGG" id="schy:GVO57_07460"/>